<keyword evidence="10" id="KW-1185">Reference proteome</keyword>
<feature type="compositionally biased region" description="Low complexity" evidence="8">
    <location>
        <begin position="432"/>
        <end position="448"/>
    </location>
</feature>
<dbReference type="GO" id="GO:0043005">
    <property type="term" value="C:neuron projection"/>
    <property type="evidence" value="ECO:0007669"/>
    <property type="project" value="TreeGrafter"/>
</dbReference>
<dbReference type="GO" id="GO:0031175">
    <property type="term" value="P:neuron projection development"/>
    <property type="evidence" value="ECO:0007669"/>
    <property type="project" value="TreeGrafter"/>
</dbReference>
<keyword evidence="6 7" id="KW-0206">Cytoskeleton</keyword>
<reference evidence="10" key="1">
    <citation type="submission" date="2013-03" db="EMBL/GenBank/DDBJ databases">
        <authorList>
            <person name="Jeffery W."/>
            <person name="Warren W."/>
            <person name="Wilson R.K."/>
        </authorList>
    </citation>
    <scope>NUCLEOTIDE SEQUENCE</scope>
    <source>
        <strain evidence="10">female</strain>
    </source>
</reference>
<evidence type="ECO:0000256" key="5">
    <source>
        <dbReference type="ARBA" id="ARBA00022737"/>
    </source>
</evidence>
<organism evidence="9 10">
    <name type="scientific">Astyanax mexicanus</name>
    <name type="common">Blind cave fish</name>
    <name type="synonym">Astyanax fasciatus mexicanus</name>
    <dbReference type="NCBI Taxonomy" id="7994"/>
    <lineage>
        <taxon>Eukaryota</taxon>
        <taxon>Metazoa</taxon>
        <taxon>Chordata</taxon>
        <taxon>Craniata</taxon>
        <taxon>Vertebrata</taxon>
        <taxon>Euteleostomi</taxon>
        <taxon>Actinopterygii</taxon>
        <taxon>Neopterygii</taxon>
        <taxon>Teleostei</taxon>
        <taxon>Ostariophysi</taxon>
        <taxon>Characiformes</taxon>
        <taxon>Characoidei</taxon>
        <taxon>Acestrorhamphidae</taxon>
        <taxon>Acestrorhamphinae</taxon>
        <taxon>Astyanax</taxon>
    </lineage>
</organism>
<proteinExistence type="predicted"/>
<evidence type="ECO:0000313" key="9">
    <source>
        <dbReference type="Ensembl" id="ENSAMXP00000031138.1"/>
    </source>
</evidence>
<evidence type="ECO:0000256" key="7">
    <source>
        <dbReference type="RuleBase" id="RU000686"/>
    </source>
</evidence>
<dbReference type="STRING" id="7994.ENSAMXP00000031138"/>
<keyword evidence="2 7" id="KW-0963">Cytoplasm</keyword>
<feature type="region of interest" description="Disordered" evidence="8">
    <location>
        <begin position="109"/>
        <end position="368"/>
    </location>
</feature>
<feature type="compositionally biased region" description="Polar residues" evidence="8">
    <location>
        <begin position="449"/>
        <end position="463"/>
    </location>
</feature>
<feature type="compositionally biased region" description="Basic and acidic residues" evidence="8">
    <location>
        <begin position="505"/>
        <end position="581"/>
    </location>
</feature>
<feature type="compositionally biased region" description="Basic and acidic residues" evidence="8">
    <location>
        <begin position="256"/>
        <end position="277"/>
    </location>
</feature>
<feature type="compositionally biased region" description="Low complexity" evidence="8">
    <location>
        <begin position="582"/>
        <end position="592"/>
    </location>
</feature>
<evidence type="ECO:0000256" key="4">
    <source>
        <dbReference type="ARBA" id="ARBA00022701"/>
    </source>
</evidence>
<dbReference type="Bgee" id="ENSAMXG00000010330">
    <property type="expression patterns" value="Expressed in brain and 7 other cell types or tissues"/>
</dbReference>
<feature type="compositionally biased region" description="Basic and acidic residues" evidence="8">
    <location>
        <begin position="478"/>
        <end position="495"/>
    </location>
</feature>
<feature type="compositionally biased region" description="Pro residues" evidence="8">
    <location>
        <begin position="711"/>
        <end position="727"/>
    </location>
</feature>
<reference evidence="9" key="3">
    <citation type="submission" date="2025-08" db="UniProtKB">
        <authorList>
            <consortium name="Ensembl"/>
        </authorList>
    </citation>
    <scope>IDENTIFICATION</scope>
</reference>
<feature type="compositionally biased region" description="Polar residues" evidence="8">
    <location>
        <begin position="212"/>
        <end position="222"/>
    </location>
</feature>
<dbReference type="Pfam" id="PF00418">
    <property type="entry name" value="Tubulin-binding"/>
    <property type="match status" value="3"/>
</dbReference>
<protein>
    <recommendedName>
        <fullName evidence="7">Microtubule-associated protein</fullName>
    </recommendedName>
</protein>
<feature type="compositionally biased region" description="Low complexity" evidence="8">
    <location>
        <begin position="633"/>
        <end position="644"/>
    </location>
</feature>
<feature type="region of interest" description="Disordered" evidence="8">
    <location>
        <begin position="781"/>
        <end position="914"/>
    </location>
</feature>
<keyword evidence="5" id="KW-0677">Repeat</keyword>
<dbReference type="PROSITE" id="PS00229">
    <property type="entry name" value="TAU_MAP_1"/>
    <property type="match status" value="1"/>
</dbReference>
<evidence type="ECO:0000313" key="10">
    <source>
        <dbReference type="Proteomes" id="UP000018467"/>
    </source>
</evidence>
<evidence type="ECO:0000256" key="8">
    <source>
        <dbReference type="SAM" id="MobiDB-lite"/>
    </source>
</evidence>
<keyword evidence="4 7" id="KW-0493">Microtubule</keyword>
<dbReference type="PROSITE" id="PS51491">
    <property type="entry name" value="TAU_MAP_2"/>
    <property type="match status" value="3"/>
</dbReference>
<dbReference type="GeneTree" id="ENSGT00940000159742"/>
<feature type="compositionally biased region" description="Polar residues" evidence="8">
    <location>
        <begin position="610"/>
        <end position="621"/>
    </location>
</feature>
<evidence type="ECO:0000256" key="3">
    <source>
        <dbReference type="ARBA" id="ARBA00022553"/>
    </source>
</evidence>
<evidence type="ECO:0000256" key="6">
    <source>
        <dbReference type="ARBA" id="ARBA00023212"/>
    </source>
</evidence>
<feature type="compositionally biased region" description="Basic and acidic residues" evidence="8">
    <location>
        <begin position="293"/>
        <end position="303"/>
    </location>
</feature>
<feature type="compositionally biased region" description="Polar residues" evidence="8">
    <location>
        <begin position="883"/>
        <end position="901"/>
    </location>
</feature>
<dbReference type="PANTHER" id="PTHR11501:SF16">
    <property type="entry name" value="MICROTUBULE-ASSOCIATED PROTEIN 4"/>
    <property type="match status" value="1"/>
</dbReference>
<dbReference type="PANTHER" id="PTHR11501">
    <property type="entry name" value="MICROTUBULE-ASSOCIATED PROTEIN"/>
    <property type="match status" value="1"/>
</dbReference>
<dbReference type="Proteomes" id="UP000018467">
    <property type="component" value="Unassembled WGS sequence"/>
</dbReference>
<accession>A0A3B1IMH7</accession>
<reference evidence="10" key="2">
    <citation type="journal article" date="2014" name="Nat. Commun.">
        <title>The cavefish genome reveals candidate genes for eye loss.</title>
        <authorList>
            <person name="McGaugh S.E."/>
            <person name="Gross J.B."/>
            <person name="Aken B."/>
            <person name="Blin M."/>
            <person name="Borowsky R."/>
            <person name="Chalopin D."/>
            <person name="Hinaux H."/>
            <person name="Jeffery W.R."/>
            <person name="Keene A."/>
            <person name="Ma L."/>
            <person name="Minx P."/>
            <person name="Murphy D."/>
            <person name="O'Quin K.E."/>
            <person name="Retaux S."/>
            <person name="Rohner N."/>
            <person name="Searle S.M."/>
            <person name="Stahl B.A."/>
            <person name="Tabin C."/>
            <person name="Volff J.N."/>
            <person name="Yoshizawa M."/>
            <person name="Warren W.C."/>
        </authorList>
    </citation>
    <scope>NUCLEOTIDE SEQUENCE [LARGE SCALE GENOMIC DNA]</scope>
    <source>
        <strain evidence="10">female</strain>
    </source>
</reference>
<sequence>MCMCVCLRSYRRAVVYLFQGGSVGDRGRAHQPSFKNTTASGRMDFSFRDNSACGAPKPGQDSLLKKEFVGGPDVKGFDNKAGERMDGKSEGFPGSGFMSGMSAGQTGSQFHGFLGESRPGAPEKQPFSTDVPGFTQPAMSMSANIHAGTAPFQSSKPPSLTEPHKTSVPHANEPPKPFQAPSKPADTSPRITSDSTAEVRGNLWTGEDMLSTELSCSPNKPEQSPPKPFGIHGSQDEDEATSDEESNEAGQQKRKKCEDMDEVHGLLESLRSPEKTQSKSTDQGGSSPPSPEEGWKSEIREWGGGRIQAKKSKSRKKLPEEWASLTDSSDSPPPPEPSSSTITDMDICTASAAGIEQGSAPPSFTPDAISLTTTIQSVAPSVIPPSTTPDPTQSTPAITTSSHTTPDFTSDFKNTADSFPSPKTTTASQDISTVTGPVPSPPVTSSTVLGQNPAASTSPTSLTKHQEPLLANSSQLQVKEDLAAKEKNAKVDTSPKTDNSSLVGKTDKPEKTEKIDTSVKKVENLDKNQETEKKDHKPEKNEKVEKLDKAEKTNNAGKEEKKNGNEKVDKTTKNEKNEKVGKGTTKPTTTNGSKEVISPENKTKEKTNKQNSAKPNSNATGENAAYKKPPVPKTTTQTTGNKKPSGTNSAREAKAPENGTQLPRKPPVPKFRSSSAKTSPKTTPNSSAKAPNAPASPGTNGSTRTSRITKPPVPKQVPLARKPPVPRAPRNTRVNSAPLPDLKNVASKIGSTDNMKYQPGGGKVQIVHKKLDFSHVTSRCGSKDNIKHVPGGGNVQITNKKLDVSKVTAKCGSKDNIKNKPDGDDENTGSPSKRDKTKANAESPNNVGHEPGGNQIKTGADQKKSDGSPPVPAQAGAKENGLKDSSSSVPSQGEGLLNSQGLDKRIPAKSNYIC</sequence>
<name>A0A3B1IMH7_ASTMX</name>
<dbReference type="InterPro" id="IPR027324">
    <property type="entry name" value="MAP2/MAP4/Tau"/>
</dbReference>
<feature type="compositionally biased region" description="Basic and acidic residues" evidence="8">
    <location>
        <begin position="812"/>
        <end position="822"/>
    </location>
</feature>
<dbReference type="InterPro" id="IPR001084">
    <property type="entry name" value="MAP_tubulin-bd_rpt"/>
</dbReference>
<dbReference type="GO" id="GO:0008017">
    <property type="term" value="F:microtubule binding"/>
    <property type="evidence" value="ECO:0007669"/>
    <property type="project" value="InterPro"/>
</dbReference>
<dbReference type="AlphaFoldDB" id="A0A3B1IMH7"/>
<dbReference type="GO" id="GO:0005874">
    <property type="term" value="C:microtubule"/>
    <property type="evidence" value="ECO:0007669"/>
    <property type="project" value="UniProtKB-KW"/>
</dbReference>
<feature type="compositionally biased region" description="Polar residues" evidence="8">
    <location>
        <begin position="278"/>
        <end position="287"/>
    </location>
</feature>
<keyword evidence="3" id="KW-0597">Phosphoprotein</keyword>
<reference evidence="9" key="4">
    <citation type="submission" date="2025-09" db="UniProtKB">
        <authorList>
            <consortium name="Ensembl"/>
        </authorList>
    </citation>
    <scope>IDENTIFICATION</scope>
</reference>
<evidence type="ECO:0000256" key="2">
    <source>
        <dbReference type="ARBA" id="ARBA00022490"/>
    </source>
</evidence>
<dbReference type="Ensembl" id="ENSAMXT00000056326.1">
    <property type="protein sequence ID" value="ENSAMXP00000031138.1"/>
    <property type="gene ID" value="ENSAMXG00000010330.2"/>
</dbReference>
<feature type="compositionally biased region" description="Acidic residues" evidence="8">
    <location>
        <begin position="236"/>
        <end position="247"/>
    </location>
</feature>
<evidence type="ECO:0000256" key="1">
    <source>
        <dbReference type="ARBA" id="ARBA00004245"/>
    </source>
</evidence>
<feature type="compositionally biased region" description="Polar residues" evidence="8">
    <location>
        <begin position="698"/>
        <end position="708"/>
    </location>
</feature>
<dbReference type="GO" id="GO:0000226">
    <property type="term" value="P:microtubule cytoskeleton organization"/>
    <property type="evidence" value="ECO:0007669"/>
    <property type="project" value="TreeGrafter"/>
</dbReference>
<dbReference type="InParanoid" id="A0A3B1IMH7"/>
<feature type="region of interest" description="Disordered" evidence="8">
    <location>
        <begin position="380"/>
        <end position="744"/>
    </location>
</feature>
<feature type="compositionally biased region" description="Low complexity" evidence="8">
    <location>
        <begin position="673"/>
        <end position="697"/>
    </location>
</feature>
<feature type="compositionally biased region" description="Polar residues" evidence="8">
    <location>
        <begin position="397"/>
        <end position="431"/>
    </location>
</feature>
<comment type="subcellular location">
    <subcellularLocation>
        <location evidence="1 7">Cytoplasm</location>
        <location evidence="1 7">Cytoskeleton</location>
    </subcellularLocation>
</comment>